<dbReference type="PANTHER" id="PTHR11851">
    <property type="entry name" value="METALLOPROTEASE"/>
    <property type="match status" value="1"/>
</dbReference>
<feature type="signal peptide" evidence="1">
    <location>
        <begin position="1"/>
        <end position="21"/>
    </location>
</feature>
<dbReference type="EMBL" id="CP091511">
    <property type="protein sequence ID" value="UOO91095.1"/>
    <property type="molecule type" value="Genomic_DNA"/>
</dbReference>
<dbReference type="InterPro" id="IPR050361">
    <property type="entry name" value="MPP/UQCRC_Complex"/>
</dbReference>
<feature type="chain" id="PRO_5046407225" evidence="1">
    <location>
        <begin position="22"/>
        <end position="452"/>
    </location>
</feature>
<dbReference type="InterPro" id="IPR007863">
    <property type="entry name" value="Peptidase_M16_C"/>
</dbReference>
<accession>A0ABY4E874</accession>
<dbReference type="Proteomes" id="UP000832011">
    <property type="component" value="Chromosome"/>
</dbReference>
<dbReference type="SUPFAM" id="SSF63411">
    <property type="entry name" value="LuxS/MPP-like metallohydrolase"/>
    <property type="match status" value="2"/>
</dbReference>
<evidence type="ECO:0000313" key="4">
    <source>
        <dbReference type="Proteomes" id="UP000832011"/>
    </source>
</evidence>
<sequence length="452" mass="49256">MRYTPTLLALAVCSMVAVAHADTIPATPLQAASPVKSHNINIQRWQMDNGAKVLLVERHELPLVDIDVAFDAGTRRDAANKIGVADYAGALMDMGAGDLSEEDIRKQSSDLAVTVASYAGLERSGVRIRSLSEAKTLQPTLALANTILTKPRYEAAVLKREQDRSVLSLKQNETNPQFLGNRAMTRLNYPKHPYGYSAWENEKTIRAIKVADLQRFHAQYFRPQTAVISIVGDMNRSQAEQVATTLLAGLPQDKIALAPIAAVPVKGGQTTAIAHPASQAHLALGLPVFTRDDPDYFPLLIGNYTLGAGGFDSLLMQELRDKRGYTYGAGSSLEPLQQKGEFSINMSTKKASATDALKVTKEVVSAYVANGPTEAQLQQAKANIIGGFPMRFDTNAKLLSWLGTIGFYNLPSDYLDTYTQKVNALTTAQIREAWQRRIKVNDLNVVVVGGEK</sequence>
<evidence type="ECO:0000313" key="3">
    <source>
        <dbReference type="EMBL" id="UOO91095.1"/>
    </source>
</evidence>
<proteinExistence type="predicted"/>
<dbReference type="PANTHER" id="PTHR11851:SF224">
    <property type="entry name" value="PROCESSING PROTEASE"/>
    <property type="match status" value="1"/>
</dbReference>
<dbReference type="InterPro" id="IPR011249">
    <property type="entry name" value="Metalloenz_LuxS/M16"/>
</dbReference>
<keyword evidence="4" id="KW-1185">Reference proteome</keyword>
<keyword evidence="1" id="KW-0732">Signal</keyword>
<name>A0ABY4E874_9NEIS</name>
<dbReference type="Pfam" id="PF05193">
    <property type="entry name" value="Peptidase_M16_C"/>
    <property type="match status" value="1"/>
</dbReference>
<evidence type="ECO:0000259" key="2">
    <source>
        <dbReference type="Pfam" id="PF05193"/>
    </source>
</evidence>
<evidence type="ECO:0000256" key="1">
    <source>
        <dbReference type="SAM" id="SignalP"/>
    </source>
</evidence>
<dbReference type="Gene3D" id="3.30.830.10">
    <property type="entry name" value="Metalloenzyme, LuxS/M16 peptidase-like"/>
    <property type="match status" value="2"/>
</dbReference>
<dbReference type="RefSeq" id="WP_082625502.1">
    <property type="nucleotide sequence ID" value="NZ_CABKVG010000006.1"/>
</dbReference>
<gene>
    <name evidence="3" type="ORF">LVJ82_09050</name>
</gene>
<organism evidence="3 4">
    <name type="scientific">Vitreoscilla massiliensis</name>
    <dbReference type="NCBI Taxonomy" id="1689272"/>
    <lineage>
        <taxon>Bacteria</taxon>
        <taxon>Pseudomonadati</taxon>
        <taxon>Pseudomonadota</taxon>
        <taxon>Betaproteobacteria</taxon>
        <taxon>Neisseriales</taxon>
        <taxon>Neisseriaceae</taxon>
        <taxon>Vitreoscilla</taxon>
    </lineage>
</organism>
<protein>
    <submittedName>
        <fullName evidence="3">Insulinase family protein</fullName>
    </submittedName>
</protein>
<feature type="domain" description="Peptidase M16 C-terminal" evidence="2">
    <location>
        <begin position="208"/>
        <end position="383"/>
    </location>
</feature>
<reference evidence="3 4" key="1">
    <citation type="journal article" date="2022" name="Res Sq">
        <title>Evolution of multicellular longitudinally dividing oral cavity symbionts (Neisseriaceae).</title>
        <authorList>
            <person name="Nyongesa S."/>
            <person name="Weber P."/>
            <person name="Bernet E."/>
            <person name="Pullido F."/>
            <person name="Nieckarz M."/>
            <person name="Delaby M."/>
            <person name="Nieves C."/>
            <person name="Viehboeck T."/>
            <person name="Krause N."/>
            <person name="Rivera-Millot A."/>
            <person name="Nakamura A."/>
            <person name="Vischer N."/>
            <person name="VanNieuwenhze M."/>
            <person name="Brun Y."/>
            <person name="Cava F."/>
            <person name="Bulgheresi S."/>
            <person name="Veyrier F."/>
        </authorList>
    </citation>
    <scope>NUCLEOTIDE SEQUENCE [LARGE SCALE GENOMIC DNA]</scope>
    <source>
        <strain evidence="3 4">SN4</strain>
    </source>
</reference>